<gene>
    <name evidence="4" type="ORF">LCGC14_1761920</name>
</gene>
<dbReference type="GO" id="GO:0006412">
    <property type="term" value="P:translation"/>
    <property type="evidence" value="ECO:0007669"/>
    <property type="project" value="InterPro"/>
</dbReference>
<evidence type="ECO:0000256" key="3">
    <source>
        <dbReference type="ARBA" id="ARBA00023274"/>
    </source>
</evidence>
<reference evidence="4" key="1">
    <citation type="journal article" date="2015" name="Nature">
        <title>Complex archaea that bridge the gap between prokaryotes and eukaryotes.</title>
        <authorList>
            <person name="Spang A."/>
            <person name="Saw J.H."/>
            <person name="Jorgensen S.L."/>
            <person name="Zaremba-Niedzwiedzka K."/>
            <person name="Martijn J."/>
            <person name="Lind A.E."/>
            <person name="van Eijk R."/>
            <person name="Schleper C."/>
            <person name="Guy L."/>
            <person name="Ettema T.J."/>
        </authorList>
    </citation>
    <scope>NUCLEOTIDE SEQUENCE</scope>
</reference>
<protein>
    <recommendedName>
        <fullName evidence="5">30S ribosomal protein S2</fullName>
    </recommendedName>
</protein>
<feature type="non-terminal residue" evidence="4">
    <location>
        <position position="93"/>
    </location>
</feature>
<dbReference type="InterPro" id="IPR023591">
    <property type="entry name" value="Ribosomal_uS2_flav_dom_sf"/>
</dbReference>
<dbReference type="Gene3D" id="3.40.50.10490">
    <property type="entry name" value="Glucose-6-phosphate isomerase like protein, domain 1"/>
    <property type="match status" value="1"/>
</dbReference>
<accession>A0A0F9JFS5</accession>
<evidence type="ECO:0008006" key="5">
    <source>
        <dbReference type="Google" id="ProtNLM"/>
    </source>
</evidence>
<evidence type="ECO:0000256" key="1">
    <source>
        <dbReference type="ARBA" id="ARBA00006242"/>
    </source>
</evidence>
<name>A0A0F9JFS5_9ZZZZ</name>
<dbReference type="PANTHER" id="PTHR12534:SF0">
    <property type="entry name" value="SMALL RIBOSOMAL SUBUNIT PROTEIN US2M"/>
    <property type="match status" value="1"/>
</dbReference>
<dbReference type="AlphaFoldDB" id="A0A0F9JFS5"/>
<dbReference type="EMBL" id="LAZR01016404">
    <property type="protein sequence ID" value="KKM04666.1"/>
    <property type="molecule type" value="Genomic_DNA"/>
</dbReference>
<evidence type="ECO:0000256" key="2">
    <source>
        <dbReference type="ARBA" id="ARBA00022980"/>
    </source>
</evidence>
<dbReference type="PRINTS" id="PR00395">
    <property type="entry name" value="RIBOSOMALS2"/>
</dbReference>
<sequence>MAKTTMRQMLEAGVHFGHQTRYWNPKMGPFIFGKRNNIHIINLEHSLPMFNDALNFVGKIASKKGRIMFVGTKRAAQDAIREDAERAGMPYVN</sequence>
<evidence type="ECO:0000313" key="4">
    <source>
        <dbReference type="EMBL" id="KKM04666.1"/>
    </source>
</evidence>
<dbReference type="InterPro" id="IPR005706">
    <property type="entry name" value="Ribosomal_uS2_bac/mit/plastid"/>
</dbReference>
<comment type="similarity">
    <text evidence="1">Belongs to the universal ribosomal protein uS2 family.</text>
</comment>
<proteinExistence type="inferred from homology"/>
<dbReference type="InterPro" id="IPR001865">
    <property type="entry name" value="Ribosomal_uS2"/>
</dbReference>
<dbReference type="PROSITE" id="PS00962">
    <property type="entry name" value="RIBOSOMAL_S2_1"/>
    <property type="match status" value="1"/>
</dbReference>
<dbReference type="NCBIfam" id="TIGR01011">
    <property type="entry name" value="rpsB_bact"/>
    <property type="match status" value="1"/>
</dbReference>
<dbReference type="GO" id="GO:0022627">
    <property type="term" value="C:cytosolic small ribosomal subunit"/>
    <property type="evidence" value="ECO:0007669"/>
    <property type="project" value="TreeGrafter"/>
</dbReference>
<dbReference type="SUPFAM" id="SSF52313">
    <property type="entry name" value="Ribosomal protein S2"/>
    <property type="match status" value="1"/>
</dbReference>
<dbReference type="InterPro" id="IPR018130">
    <property type="entry name" value="Ribosomal_uS2_CS"/>
</dbReference>
<comment type="caution">
    <text evidence="4">The sequence shown here is derived from an EMBL/GenBank/DDBJ whole genome shotgun (WGS) entry which is preliminary data.</text>
</comment>
<dbReference type="Pfam" id="PF00318">
    <property type="entry name" value="Ribosomal_S2"/>
    <property type="match status" value="1"/>
</dbReference>
<dbReference type="GO" id="GO:0003735">
    <property type="term" value="F:structural constituent of ribosome"/>
    <property type="evidence" value="ECO:0007669"/>
    <property type="project" value="InterPro"/>
</dbReference>
<dbReference type="PANTHER" id="PTHR12534">
    <property type="entry name" value="30S RIBOSOMAL PROTEIN S2 PROKARYOTIC AND ORGANELLAR"/>
    <property type="match status" value="1"/>
</dbReference>
<dbReference type="CDD" id="cd01425">
    <property type="entry name" value="RPS2"/>
    <property type="match status" value="1"/>
</dbReference>
<organism evidence="4">
    <name type="scientific">marine sediment metagenome</name>
    <dbReference type="NCBI Taxonomy" id="412755"/>
    <lineage>
        <taxon>unclassified sequences</taxon>
        <taxon>metagenomes</taxon>
        <taxon>ecological metagenomes</taxon>
    </lineage>
</organism>
<keyword evidence="3" id="KW-0687">Ribonucleoprotein</keyword>
<keyword evidence="2" id="KW-0689">Ribosomal protein</keyword>